<keyword evidence="2" id="KW-1133">Transmembrane helix</keyword>
<gene>
    <name evidence="3" type="ORF">GTS_17780</name>
</gene>
<sequence>MTAPGSATPQQPQEPERRPADTTAPPPGGTTTTAAAEAERTEADRADAAAIGPPAPPGYPVQLYHPNPEEHTITPSNPAPWSPLVPQDDRPAPRRFTQFTRSPIGLVLGLVGVAVGAAFTYLLSVTPDAAGGAMVTFDPGRTLVLLRNLGQPAAFPSWEGPLVVLAPFLPLIQLVVVPLLSLPAARAVGPRLTSRARLIWLAFFLLVTGGGIAATVLGGPGQPLYLLHWLGSTLVVVALAVPHRPD</sequence>
<feature type="transmembrane region" description="Helical" evidence="2">
    <location>
        <begin position="162"/>
        <end position="185"/>
    </location>
</feature>
<evidence type="ECO:0000256" key="2">
    <source>
        <dbReference type="SAM" id="Phobius"/>
    </source>
</evidence>
<keyword evidence="2" id="KW-0472">Membrane</keyword>
<organism evidence="3 4">
    <name type="scientific">Gandjariella thermophila</name>
    <dbReference type="NCBI Taxonomy" id="1931992"/>
    <lineage>
        <taxon>Bacteria</taxon>
        <taxon>Bacillati</taxon>
        <taxon>Actinomycetota</taxon>
        <taxon>Actinomycetes</taxon>
        <taxon>Pseudonocardiales</taxon>
        <taxon>Pseudonocardiaceae</taxon>
        <taxon>Gandjariella</taxon>
    </lineage>
</organism>
<dbReference type="RefSeq" id="WP_137813284.1">
    <property type="nucleotide sequence ID" value="NZ_BJFL01000006.1"/>
</dbReference>
<feature type="transmembrane region" description="Helical" evidence="2">
    <location>
        <begin position="197"/>
        <end position="218"/>
    </location>
</feature>
<evidence type="ECO:0000256" key="1">
    <source>
        <dbReference type="SAM" id="MobiDB-lite"/>
    </source>
</evidence>
<proteinExistence type="predicted"/>
<evidence type="ECO:0000313" key="3">
    <source>
        <dbReference type="EMBL" id="GDY30145.1"/>
    </source>
</evidence>
<accession>A0A4D4J0K3</accession>
<keyword evidence="4" id="KW-1185">Reference proteome</keyword>
<protein>
    <submittedName>
        <fullName evidence="3">Uncharacterized protein</fullName>
    </submittedName>
</protein>
<feature type="region of interest" description="Disordered" evidence="1">
    <location>
        <begin position="1"/>
        <end position="92"/>
    </location>
</feature>
<comment type="caution">
    <text evidence="3">The sequence shown here is derived from an EMBL/GenBank/DDBJ whole genome shotgun (WGS) entry which is preliminary data.</text>
</comment>
<feature type="compositionally biased region" description="Basic and acidic residues" evidence="1">
    <location>
        <begin position="37"/>
        <end position="47"/>
    </location>
</feature>
<name>A0A4D4J0K3_9PSEU</name>
<reference evidence="4" key="1">
    <citation type="submission" date="2019-04" db="EMBL/GenBank/DDBJ databases">
        <title>Draft genome sequence of Pseudonocardiaceae bacterium SL3-2-4.</title>
        <authorList>
            <person name="Ningsih F."/>
            <person name="Yokota A."/>
            <person name="Sakai Y."/>
            <person name="Nanatani K."/>
            <person name="Yabe S."/>
            <person name="Oetari A."/>
            <person name="Sjamsuridzal W."/>
        </authorList>
    </citation>
    <scope>NUCLEOTIDE SEQUENCE [LARGE SCALE GENOMIC DNA]</scope>
    <source>
        <strain evidence="4">SL3-2-4</strain>
    </source>
</reference>
<feature type="transmembrane region" description="Helical" evidence="2">
    <location>
        <begin position="104"/>
        <end position="124"/>
    </location>
</feature>
<dbReference type="Proteomes" id="UP000298860">
    <property type="component" value="Unassembled WGS sequence"/>
</dbReference>
<dbReference type="EMBL" id="BJFL01000006">
    <property type="protein sequence ID" value="GDY30145.1"/>
    <property type="molecule type" value="Genomic_DNA"/>
</dbReference>
<evidence type="ECO:0000313" key="4">
    <source>
        <dbReference type="Proteomes" id="UP000298860"/>
    </source>
</evidence>
<feature type="transmembrane region" description="Helical" evidence="2">
    <location>
        <begin position="224"/>
        <end position="241"/>
    </location>
</feature>
<dbReference type="AlphaFoldDB" id="A0A4D4J0K3"/>
<keyword evidence="2" id="KW-0812">Transmembrane</keyword>